<accession>A0ABN2RJA2</accession>
<keyword evidence="6 8" id="KW-1133">Transmembrane helix</keyword>
<keyword evidence="3" id="KW-0645">Protease</keyword>
<dbReference type="Pfam" id="PF09721">
    <property type="entry name" value="Exosortase_EpsH"/>
    <property type="match status" value="1"/>
</dbReference>
<keyword evidence="10" id="KW-1185">Reference proteome</keyword>
<evidence type="ECO:0008006" key="11">
    <source>
        <dbReference type="Google" id="ProtNLM"/>
    </source>
</evidence>
<evidence type="ECO:0000256" key="8">
    <source>
        <dbReference type="SAM" id="Phobius"/>
    </source>
</evidence>
<proteinExistence type="predicted"/>
<evidence type="ECO:0000256" key="2">
    <source>
        <dbReference type="ARBA" id="ARBA00022475"/>
    </source>
</evidence>
<evidence type="ECO:0000313" key="10">
    <source>
        <dbReference type="Proteomes" id="UP001499854"/>
    </source>
</evidence>
<feature type="transmembrane region" description="Helical" evidence="8">
    <location>
        <begin position="61"/>
        <end position="84"/>
    </location>
</feature>
<reference evidence="9 10" key="1">
    <citation type="journal article" date="2019" name="Int. J. Syst. Evol. Microbiol.">
        <title>The Global Catalogue of Microorganisms (GCM) 10K type strain sequencing project: providing services to taxonomists for standard genome sequencing and annotation.</title>
        <authorList>
            <consortium name="The Broad Institute Genomics Platform"/>
            <consortium name="The Broad Institute Genome Sequencing Center for Infectious Disease"/>
            <person name="Wu L."/>
            <person name="Ma J."/>
        </authorList>
    </citation>
    <scope>NUCLEOTIDE SEQUENCE [LARGE SCALE GENOMIC DNA]</scope>
    <source>
        <strain evidence="9 10">JCM 16013</strain>
    </source>
</reference>
<evidence type="ECO:0000313" key="9">
    <source>
        <dbReference type="EMBL" id="GAA1970045.1"/>
    </source>
</evidence>
<dbReference type="Proteomes" id="UP001499854">
    <property type="component" value="Unassembled WGS sequence"/>
</dbReference>
<organism evidence="9 10">
    <name type="scientific">Catenulispora subtropica</name>
    <dbReference type="NCBI Taxonomy" id="450798"/>
    <lineage>
        <taxon>Bacteria</taxon>
        <taxon>Bacillati</taxon>
        <taxon>Actinomycetota</taxon>
        <taxon>Actinomycetes</taxon>
        <taxon>Catenulisporales</taxon>
        <taxon>Catenulisporaceae</taxon>
        <taxon>Catenulispora</taxon>
    </lineage>
</organism>
<gene>
    <name evidence="9" type="ORF">GCM10009838_31150</name>
</gene>
<dbReference type="EMBL" id="BAAAQM010000015">
    <property type="protein sequence ID" value="GAA1970045.1"/>
    <property type="molecule type" value="Genomic_DNA"/>
</dbReference>
<evidence type="ECO:0000256" key="5">
    <source>
        <dbReference type="ARBA" id="ARBA00022801"/>
    </source>
</evidence>
<evidence type="ECO:0000256" key="4">
    <source>
        <dbReference type="ARBA" id="ARBA00022692"/>
    </source>
</evidence>
<feature type="transmembrane region" description="Helical" evidence="8">
    <location>
        <begin position="93"/>
        <end position="113"/>
    </location>
</feature>
<protein>
    <recommendedName>
        <fullName evidence="11">Exosortase/archaeosortase family protein</fullName>
    </recommendedName>
</protein>
<sequence>MFTRIGVLLVGTLLGFALLQSWMRGVEAAATVDVLHLLGAGSVSRGYQASIVVGSGTHGEFAAVLTAPCSSLASLLALAGLAVLRPPAARGRLALAVVAAMALVFLGNIARITASVGVGLLVGPSALVLFHDWVGSLFAFAYTLGGFLVMMWLLLPRDGVALDDLCLVSRSAGVRRES</sequence>
<evidence type="ECO:0000256" key="6">
    <source>
        <dbReference type="ARBA" id="ARBA00022989"/>
    </source>
</evidence>
<comment type="subcellular location">
    <subcellularLocation>
        <location evidence="1">Cell membrane</location>
        <topology evidence="1">Multi-pass membrane protein</topology>
    </subcellularLocation>
</comment>
<keyword evidence="2" id="KW-1003">Cell membrane</keyword>
<dbReference type="NCBIfam" id="TIGR04178">
    <property type="entry name" value="exo_archaeo"/>
    <property type="match status" value="1"/>
</dbReference>
<evidence type="ECO:0000256" key="3">
    <source>
        <dbReference type="ARBA" id="ARBA00022670"/>
    </source>
</evidence>
<keyword evidence="7 8" id="KW-0472">Membrane</keyword>
<feature type="transmembrane region" description="Helical" evidence="8">
    <location>
        <begin position="133"/>
        <end position="155"/>
    </location>
</feature>
<dbReference type="InterPro" id="IPR019127">
    <property type="entry name" value="Exosortase"/>
</dbReference>
<keyword evidence="4 8" id="KW-0812">Transmembrane</keyword>
<evidence type="ECO:0000256" key="1">
    <source>
        <dbReference type="ARBA" id="ARBA00004651"/>
    </source>
</evidence>
<evidence type="ECO:0000256" key="7">
    <source>
        <dbReference type="ARBA" id="ARBA00023136"/>
    </source>
</evidence>
<name>A0ABN2RJA2_9ACTN</name>
<dbReference type="InterPro" id="IPR026392">
    <property type="entry name" value="Exo/Archaeosortase_dom"/>
</dbReference>
<keyword evidence="5" id="KW-0378">Hydrolase</keyword>
<comment type="caution">
    <text evidence="9">The sequence shown here is derived from an EMBL/GenBank/DDBJ whole genome shotgun (WGS) entry which is preliminary data.</text>
</comment>